<accession>A0A0D2JQ73</accession>
<dbReference type="PANTHER" id="PTHR21240">
    <property type="entry name" value="2-AMINO-3-CARBOXYLMUCONATE-6-SEMIALDEHYDE DECARBOXYLASE"/>
    <property type="match status" value="1"/>
</dbReference>
<feature type="domain" description="Amidohydrolase-related" evidence="4">
    <location>
        <begin position="8"/>
        <end position="322"/>
    </location>
</feature>
<dbReference type="STRING" id="1442371.A0A0D2JQ73"/>
<dbReference type="GO" id="GO:0016831">
    <property type="term" value="F:carboxy-lyase activity"/>
    <property type="evidence" value="ECO:0007669"/>
    <property type="project" value="UniProtKB-KW"/>
</dbReference>
<keyword evidence="2 3" id="KW-0456">Lyase</keyword>
<gene>
    <name evidence="5" type="ORF">Z520_11678</name>
</gene>
<dbReference type="VEuPathDB" id="FungiDB:Z520_11678"/>
<dbReference type="GO" id="GO:0016787">
    <property type="term" value="F:hydrolase activity"/>
    <property type="evidence" value="ECO:0007669"/>
    <property type="project" value="InterPro"/>
</dbReference>
<dbReference type="PANTHER" id="PTHR21240:SF28">
    <property type="entry name" value="ISO-OROTATE DECARBOXYLASE (EUROFUNG)"/>
    <property type="match status" value="1"/>
</dbReference>
<evidence type="ECO:0000256" key="3">
    <source>
        <dbReference type="RuleBase" id="RU366045"/>
    </source>
</evidence>
<dbReference type="InterPro" id="IPR006680">
    <property type="entry name" value="Amidohydro-rel"/>
</dbReference>
<proteinExistence type="inferred from homology"/>
<reference evidence="5 6" key="1">
    <citation type="submission" date="2015-01" db="EMBL/GenBank/DDBJ databases">
        <title>The Genome Sequence of Fonsecaea multimorphosa CBS 102226.</title>
        <authorList>
            <consortium name="The Broad Institute Genomics Platform"/>
            <person name="Cuomo C."/>
            <person name="de Hoog S."/>
            <person name="Gorbushina A."/>
            <person name="Stielow B."/>
            <person name="Teixiera M."/>
            <person name="Abouelleil A."/>
            <person name="Chapman S.B."/>
            <person name="Priest M."/>
            <person name="Young S.K."/>
            <person name="Wortman J."/>
            <person name="Nusbaum C."/>
            <person name="Birren B."/>
        </authorList>
    </citation>
    <scope>NUCLEOTIDE SEQUENCE [LARGE SCALE GENOMIC DNA]</scope>
    <source>
        <strain evidence="5 6">CBS 102226</strain>
    </source>
</reference>
<dbReference type="InterPro" id="IPR032465">
    <property type="entry name" value="ACMSD"/>
</dbReference>
<evidence type="ECO:0000313" key="5">
    <source>
        <dbReference type="EMBL" id="KIX92649.1"/>
    </source>
</evidence>
<evidence type="ECO:0000313" key="6">
    <source>
        <dbReference type="Proteomes" id="UP000053411"/>
    </source>
</evidence>
<dbReference type="RefSeq" id="XP_016626772.1">
    <property type="nucleotide sequence ID" value="XM_016782166.1"/>
</dbReference>
<evidence type="ECO:0000259" key="4">
    <source>
        <dbReference type="Pfam" id="PF04909"/>
    </source>
</evidence>
<sequence>MANKVFTVDTHTHVVPEIWREMLISAGYATKEENGTAIYVDGFRTPEFSIESYVKNREEWGYDYSVMSITCPGVSPLNGNAKAKKLARDLNNQMAEWIKQHPKTLGAWACLPLPDVEAAVEEAKYCLDVLGFDGIGVYSNYNGRYIGHEFLDPLFEELNRRKATVFVHPTAPADEVKLPGVSSPVIEYCFDSTRAVANMLWTKGRQRFPDLKIIFSHGGGTLPFLAGRLALQTTFPFHGGWDFDKSMEVLKSFYYDLAVGTYEPQLAALTSLVGTDKLLFGSDFPHLPAHRLQQHEDGLTAYKFSEEDTKKIRGENALAILPKIKAKLNK</sequence>
<evidence type="ECO:0000256" key="1">
    <source>
        <dbReference type="ARBA" id="ARBA00022793"/>
    </source>
</evidence>
<dbReference type="SUPFAM" id="SSF51556">
    <property type="entry name" value="Metallo-dependent hydrolases"/>
    <property type="match status" value="1"/>
</dbReference>
<dbReference type="EMBL" id="KN848102">
    <property type="protein sequence ID" value="KIX92649.1"/>
    <property type="molecule type" value="Genomic_DNA"/>
</dbReference>
<name>A0A0D2JQ73_9EURO</name>
<dbReference type="GO" id="GO:0005737">
    <property type="term" value="C:cytoplasm"/>
    <property type="evidence" value="ECO:0007669"/>
    <property type="project" value="TreeGrafter"/>
</dbReference>
<dbReference type="OrthoDB" id="2832284at2759"/>
<keyword evidence="1 3" id="KW-0210">Decarboxylase</keyword>
<evidence type="ECO:0000256" key="2">
    <source>
        <dbReference type="ARBA" id="ARBA00023239"/>
    </source>
</evidence>
<dbReference type="AlphaFoldDB" id="A0A0D2JQ73"/>
<dbReference type="Pfam" id="PF04909">
    <property type="entry name" value="Amidohydro_2"/>
    <property type="match status" value="1"/>
</dbReference>
<keyword evidence="6" id="KW-1185">Reference proteome</keyword>
<dbReference type="Proteomes" id="UP000053411">
    <property type="component" value="Unassembled WGS sequence"/>
</dbReference>
<organism evidence="5 6">
    <name type="scientific">Fonsecaea multimorphosa CBS 102226</name>
    <dbReference type="NCBI Taxonomy" id="1442371"/>
    <lineage>
        <taxon>Eukaryota</taxon>
        <taxon>Fungi</taxon>
        <taxon>Dikarya</taxon>
        <taxon>Ascomycota</taxon>
        <taxon>Pezizomycotina</taxon>
        <taxon>Eurotiomycetes</taxon>
        <taxon>Chaetothyriomycetidae</taxon>
        <taxon>Chaetothyriales</taxon>
        <taxon>Herpotrichiellaceae</taxon>
        <taxon>Fonsecaea</taxon>
    </lineage>
</organism>
<protein>
    <recommendedName>
        <fullName evidence="4">Amidohydrolase-related domain-containing protein</fullName>
    </recommendedName>
</protein>
<dbReference type="Gene3D" id="3.20.20.140">
    <property type="entry name" value="Metal-dependent hydrolases"/>
    <property type="match status" value="1"/>
</dbReference>
<dbReference type="GO" id="GO:0019748">
    <property type="term" value="P:secondary metabolic process"/>
    <property type="evidence" value="ECO:0007669"/>
    <property type="project" value="TreeGrafter"/>
</dbReference>
<dbReference type="CDD" id="cd01292">
    <property type="entry name" value="metallo-dependent_hydrolases"/>
    <property type="match status" value="1"/>
</dbReference>
<dbReference type="GeneID" id="27717424"/>
<dbReference type="InterPro" id="IPR032466">
    <property type="entry name" value="Metal_Hydrolase"/>
</dbReference>
<comment type="similarity">
    <text evidence="3">Belongs to the metallo-dependent hydrolases superfamily.</text>
</comment>